<accession>A0A9D3Y2V5</accession>
<evidence type="ECO:0000313" key="1">
    <source>
        <dbReference type="EMBL" id="KAH3692099.1"/>
    </source>
</evidence>
<sequence>MVFEVDGKPDPITQLTNMETNTIVANFTGRGTYTITINDISCIEGGMYNLSTSNTVGKDFKAISINVTGY</sequence>
<dbReference type="EMBL" id="JAIWYP010000025">
    <property type="protein sequence ID" value="KAH3692099.1"/>
    <property type="molecule type" value="Genomic_DNA"/>
</dbReference>
<dbReference type="AlphaFoldDB" id="A0A9D3Y2V5"/>
<evidence type="ECO:0000313" key="2">
    <source>
        <dbReference type="Proteomes" id="UP000828390"/>
    </source>
</evidence>
<proteinExistence type="predicted"/>
<reference evidence="1" key="2">
    <citation type="submission" date="2020-11" db="EMBL/GenBank/DDBJ databases">
        <authorList>
            <person name="McCartney M.A."/>
            <person name="Auch B."/>
            <person name="Kono T."/>
            <person name="Mallez S."/>
            <person name="Becker A."/>
            <person name="Gohl D.M."/>
            <person name="Silverstein K.A.T."/>
            <person name="Koren S."/>
            <person name="Bechman K.B."/>
            <person name="Herman A."/>
            <person name="Abrahante J.E."/>
            <person name="Garbe J."/>
        </authorList>
    </citation>
    <scope>NUCLEOTIDE SEQUENCE</scope>
    <source>
        <strain evidence="1">Duluth1</strain>
        <tissue evidence="1">Whole animal</tissue>
    </source>
</reference>
<name>A0A9D3Y2V5_DREPO</name>
<gene>
    <name evidence="1" type="ORF">DPMN_193911</name>
</gene>
<keyword evidence="2" id="KW-1185">Reference proteome</keyword>
<protein>
    <submittedName>
        <fullName evidence="1">Uncharacterized protein</fullName>
    </submittedName>
</protein>
<comment type="caution">
    <text evidence="1">The sequence shown here is derived from an EMBL/GenBank/DDBJ whole genome shotgun (WGS) entry which is preliminary data.</text>
</comment>
<dbReference type="Proteomes" id="UP000828390">
    <property type="component" value="Unassembled WGS sequence"/>
</dbReference>
<reference evidence="1" key="1">
    <citation type="journal article" date="2019" name="bioRxiv">
        <title>The Genome of the Zebra Mussel, Dreissena polymorpha: A Resource for Invasive Species Research.</title>
        <authorList>
            <person name="McCartney M.A."/>
            <person name="Auch B."/>
            <person name="Kono T."/>
            <person name="Mallez S."/>
            <person name="Zhang Y."/>
            <person name="Obille A."/>
            <person name="Becker A."/>
            <person name="Abrahante J.E."/>
            <person name="Garbe J."/>
            <person name="Badalamenti J.P."/>
            <person name="Herman A."/>
            <person name="Mangelson H."/>
            <person name="Liachko I."/>
            <person name="Sullivan S."/>
            <person name="Sone E.D."/>
            <person name="Koren S."/>
            <person name="Silverstein K.A.T."/>
            <person name="Beckman K.B."/>
            <person name="Gohl D.M."/>
        </authorList>
    </citation>
    <scope>NUCLEOTIDE SEQUENCE</scope>
    <source>
        <strain evidence="1">Duluth1</strain>
        <tissue evidence="1">Whole animal</tissue>
    </source>
</reference>
<organism evidence="1 2">
    <name type="scientific">Dreissena polymorpha</name>
    <name type="common">Zebra mussel</name>
    <name type="synonym">Mytilus polymorpha</name>
    <dbReference type="NCBI Taxonomy" id="45954"/>
    <lineage>
        <taxon>Eukaryota</taxon>
        <taxon>Metazoa</taxon>
        <taxon>Spiralia</taxon>
        <taxon>Lophotrochozoa</taxon>
        <taxon>Mollusca</taxon>
        <taxon>Bivalvia</taxon>
        <taxon>Autobranchia</taxon>
        <taxon>Heteroconchia</taxon>
        <taxon>Euheterodonta</taxon>
        <taxon>Imparidentia</taxon>
        <taxon>Neoheterodontei</taxon>
        <taxon>Myida</taxon>
        <taxon>Dreissenoidea</taxon>
        <taxon>Dreissenidae</taxon>
        <taxon>Dreissena</taxon>
    </lineage>
</organism>